<dbReference type="EMBL" id="MWQO01000003">
    <property type="protein sequence ID" value="THD12065.1"/>
    <property type="molecule type" value="Genomic_DNA"/>
</dbReference>
<evidence type="ECO:0000313" key="13">
    <source>
        <dbReference type="EMBL" id="THD12065.1"/>
    </source>
</evidence>
<dbReference type="PANTHER" id="PTHR42716:SF2">
    <property type="entry name" value="L-ASPARTATE OXIDASE, CHLOROPLASTIC"/>
    <property type="match status" value="1"/>
</dbReference>
<dbReference type="AlphaFoldDB" id="A0A4S3KSH7"/>
<comment type="similarity">
    <text evidence="3 11">Belongs to the FAD-dependent oxidoreductase 2 family. NadB subfamily.</text>
</comment>
<evidence type="ECO:0000259" key="12">
    <source>
        <dbReference type="Pfam" id="PF00890"/>
    </source>
</evidence>
<dbReference type="EC" id="1.4.3.16" evidence="4 10"/>
<keyword evidence="7 11" id="KW-0274">FAD</keyword>
<dbReference type="InterPro" id="IPR005288">
    <property type="entry name" value="NadB"/>
</dbReference>
<evidence type="ECO:0000256" key="5">
    <source>
        <dbReference type="ARBA" id="ARBA00022630"/>
    </source>
</evidence>
<dbReference type="InterPro" id="IPR036188">
    <property type="entry name" value="FAD/NAD-bd_sf"/>
</dbReference>
<evidence type="ECO:0000256" key="1">
    <source>
        <dbReference type="ARBA" id="ARBA00001974"/>
    </source>
</evidence>
<dbReference type="GO" id="GO:0005737">
    <property type="term" value="C:cytoplasm"/>
    <property type="evidence" value="ECO:0007669"/>
    <property type="project" value="UniProtKB-SubCell"/>
</dbReference>
<dbReference type="GO" id="GO:0008734">
    <property type="term" value="F:L-aspartate oxidase activity"/>
    <property type="evidence" value="ECO:0007669"/>
    <property type="project" value="UniProtKB-UniRule"/>
</dbReference>
<dbReference type="InterPro" id="IPR003953">
    <property type="entry name" value="FAD-dep_OxRdtase_2_FAD-bd"/>
</dbReference>
<dbReference type="PRINTS" id="PR00368">
    <property type="entry name" value="FADPNR"/>
</dbReference>
<name>A0A4S3KSH7_9GAMM</name>
<feature type="domain" description="FAD-dependent oxidoreductase 2 FAD-binding" evidence="12">
    <location>
        <begin position="14"/>
        <end position="386"/>
    </location>
</feature>
<proteinExistence type="inferred from homology"/>
<comment type="cofactor">
    <cofactor evidence="1 11">
        <name>FAD</name>
        <dbReference type="ChEBI" id="CHEBI:57692"/>
    </cofactor>
</comment>
<keyword evidence="5 11" id="KW-0285">Flavoprotein</keyword>
<evidence type="ECO:0000256" key="11">
    <source>
        <dbReference type="RuleBase" id="RU362049"/>
    </source>
</evidence>
<reference evidence="13 14" key="1">
    <citation type="submission" date="2017-02" db="EMBL/GenBank/DDBJ databases">
        <title>Whole genome sequencing of Metallibacterium scheffleri DSM 24874 (T).</title>
        <authorList>
            <person name="Kumar S."/>
            <person name="Patil P."/>
            <person name="Patil P.B."/>
        </authorList>
    </citation>
    <scope>NUCLEOTIDE SEQUENCE [LARGE SCALE GENOMIC DNA]</scope>
    <source>
        <strain evidence="13 14">DSM 24874</strain>
    </source>
</reference>
<keyword evidence="8 11" id="KW-0560">Oxidoreductase</keyword>
<evidence type="ECO:0000256" key="4">
    <source>
        <dbReference type="ARBA" id="ARBA00012173"/>
    </source>
</evidence>
<dbReference type="PANTHER" id="PTHR42716">
    <property type="entry name" value="L-ASPARTATE OXIDASE"/>
    <property type="match status" value="1"/>
</dbReference>
<dbReference type="FunFam" id="3.90.700.10:FF:000002">
    <property type="entry name" value="L-aspartate oxidase"/>
    <property type="match status" value="1"/>
</dbReference>
<dbReference type="Gene3D" id="1.20.58.100">
    <property type="entry name" value="Fumarate reductase/succinate dehydrogenase flavoprotein-like, C-terminal domain"/>
    <property type="match status" value="1"/>
</dbReference>
<dbReference type="Proteomes" id="UP000307749">
    <property type="component" value="Unassembled WGS sequence"/>
</dbReference>
<dbReference type="SUPFAM" id="SSF51905">
    <property type="entry name" value="FAD/NAD(P)-binding domain"/>
    <property type="match status" value="1"/>
</dbReference>
<dbReference type="Pfam" id="PF00890">
    <property type="entry name" value="FAD_binding_2"/>
    <property type="match status" value="1"/>
</dbReference>
<evidence type="ECO:0000256" key="7">
    <source>
        <dbReference type="ARBA" id="ARBA00022827"/>
    </source>
</evidence>
<keyword evidence="14" id="KW-1185">Reference proteome</keyword>
<dbReference type="Gene3D" id="3.50.50.60">
    <property type="entry name" value="FAD/NAD(P)-binding domain"/>
    <property type="match status" value="1"/>
</dbReference>
<comment type="function">
    <text evidence="11">Catalyzes the oxidation of L-aspartate to iminoaspartate.</text>
</comment>
<dbReference type="InterPro" id="IPR037099">
    <property type="entry name" value="Fum_R/Succ_DH_flav-like_C_sf"/>
</dbReference>
<comment type="catalytic activity">
    <reaction evidence="9">
        <text>L-aspartate + O2 = iminosuccinate + H2O2</text>
        <dbReference type="Rhea" id="RHEA:25876"/>
        <dbReference type="ChEBI" id="CHEBI:15379"/>
        <dbReference type="ChEBI" id="CHEBI:16240"/>
        <dbReference type="ChEBI" id="CHEBI:29991"/>
        <dbReference type="ChEBI" id="CHEBI:77875"/>
        <dbReference type="EC" id="1.4.3.16"/>
    </reaction>
    <physiologicalReaction direction="left-to-right" evidence="9">
        <dbReference type="Rhea" id="RHEA:25877"/>
    </physiologicalReaction>
</comment>
<dbReference type="UniPathway" id="UPA00253">
    <property type="reaction ID" value="UER00326"/>
</dbReference>
<dbReference type="PRINTS" id="PR00411">
    <property type="entry name" value="PNDRDTASEI"/>
</dbReference>
<sequence length="499" mass="51553">MRTPPDFIVCPRSDVLVIGAGAAGLSVALAAAPRTVRVLSLAEPARDGASTWAQGGIAAALGKQDSPALHAADTLAAGQYLNQPEAVARLTAAAASVIDWLQTLGAHFDRRDDVLLLGREAAHGQARIVHAHGDATGAEVMRALGAASRAAAHIELAPARCVIALAQDALARVIGAWAWNGQALELWPARAIVLASGGYAALYRYTTNPTASDGSGVALALAAGAQLADLEFVQFHPTALAPRDAVRSGQLPLLTEALRGAGATLIDAHGARFMLAEHALAELAPRDVVARAIAARRLADTQVYLDARVAVGAEFPQRFPTVFAACMQAGIDPRVQPIPVTPAAHYCMGGVRTDAQARSTLDGLYAVGEAAASGVHGANRLASNSLLEGLAFGRELGLTLAATLPQEGGVTQPCPRHFAPLPAPLRVALADMLWAQAGLARSEYGLALAAAQIGHWLEPMDATASGADLLRFAAAAVAAMRARRHSIGAHWRSDAQQAA</sequence>
<protein>
    <recommendedName>
        <fullName evidence="4 10">L-aspartate oxidase</fullName>
        <ecNumber evidence="4 10">1.4.3.16</ecNumber>
    </recommendedName>
</protein>
<evidence type="ECO:0000256" key="6">
    <source>
        <dbReference type="ARBA" id="ARBA00022642"/>
    </source>
</evidence>
<comment type="subcellular location">
    <subcellularLocation>
        <location evidence="11">Cytoplasm</location>
    </subcellularLocation>
</comment>
<dbReference type="GO" id="GO:0034628">
    <property type="term" value="P:'de novo' NAD+ biosynthetic process from L-aspartate"/>
    <property type="evidence" value="ECO:0007669"/>
    <property type="project" value="TreeGrafter"/>
</dbReference>
<evidence type="ECO:0000256" key="9">
    <source>
        <dbReference type="ARBA" id="ARBA00048305"/>
    </source>
</evidence>
<evidence type="ECO:0000256" key="10">
    <source>
        <dbReference type="NCBIfam" id="TIGR00551"/>
    </source>
</evidence>
<evidence type="ECO:0000313" key="14">
    <source>
        <dbReference type="Proteomes" id="UP000307749"/>
    </source>
</evidence>
<dbReference type="SUPFAM" id="SSF56425">
    <property type="entry name" value="Succinate dehydrogenase/fumarate reductase flavoprotein, catalytic domain"/>
    <property type="match status" value="1"/>
</dbReference>
<comment type="pathway">
    <text evidence="2 11">Cofactor biosynthesis; NAD(+) biosynthesis; iminoaspartate from L-aspartate (oxidase route): step 1/1.</text>
</comment>
<evidence type="ECO:0000256" key="8">
    <source>
        <dbReference type="ARBA" id="ARBA00023002"/>
    </source>
</evidence>
<dbReference type="OrthoDB" id="9806724at2"/>
<comment type="caution">
    <text evidence="13">The sequence shown here is derived from an EMBL/GenBank/DDBJ whole genome shotgun (WGS) entry which is preliminary data.</text>
</comment>
<accession>A0A4S3KSH7</accession>
<dbReference type="STRING" id="993689.GCA_002077135_03171"/>
<organism evidence="13 14">
    <name type="scientific">Metallibacterium scheffleri</name>
    <dbReference type="NCBI Taxonomy" id="993689"/>
    <lineage>
        <taxon>Bacteria</taxon>
        <taxon>Pseudomonadati</taxon>
        <taxon>Pseudomonadota</taxon>
        <taxon>Gammaproteobacteria</taxon>
        <taxon>Lysobacterales</taxon>
        <taxon>Rhodanobacteraceae</taxon>
        <taxon>Metallibacterium</taxon>
    </lineage>
</organism>
<evidence type="ECO:0000256" key="2">
    <source>
        <dbReference type="ARBA" id="ARBA00004950"/>
    </source>
</evidence>
<dbReference type="SUPFAM" id="SSF46977">
    <property type="entry name" value="Succinate dehydrogenase/fumarate reductase flavoprotein C-terminal domain"/>
    <property type="match status" value="1"/>
</dbReference>
<dbReference type="NCBIfam" id="TIGR00551">
    <property type="entry name" value="nadB"/>
    <property type="match status" value="1"/>
</dbReference>
<dbReference type="Gene3D" id="3.90.700.10">
    <property type="entry name" value="Succinate dehydrogenase/fumarate reductase flavoprotein, catalytic domain"/>
    <property type="match status" value="1"/>
</dbReference>
<keyword evidence="6 11" id="KW-0662">Pyridine nucleotide biosynthesis</keyword>
<gene>
    <name evidence="13" type="ORF">B1806_00470</name>
</gene>
<evidence type="ECO:0000256" key="3">
    <source>
        <dbReference type="ARBA" id="ARBA00008562"/>
    </source>
</evidence>
<dbReference type="InterPro" id="IPR027477">
    <property type="entry name" value="Succ_DH/fumarate_Rdtase_cat_sf"/>
</dbReference>
<dbReference type="RefSeq" id="WP_081129402.1">
    <property type="nucleotide sequence ID" value="NZ_LDOS01000002.1"/>
</dbReference>